<comment type="cofactor">
    <cofactor evidence="1">
        <name>Mg(2+)</name>
        <dbReference type="ChEBI" id="CHEBI:18420"/>
    </cofactor>
</comment>
<evidence type="ECO:0000313" key="8">
    <source>
        <dbReference type="EMBL" id="MEK0183499.1"/>
    </source>
</evidence>
<comment type="caution">
    <text evidence="8">The sequence shown here is derived from an EMBL/GenBank/DDBJ whole genome shotgun (WGS) entry which is preliminary data.</text>
</comment>
<dbReference type="Pfam" id="PF01648">
    <property type="entry name" value="ACPS"/>
    <property type="match status" value="1"/>
</dbReference>
<dbReference type="InterPro" id="IPR050559">
    <property type="entry name" value="P-Pant_transferase_sf"/>
</dbReference>
<dbReference type="PANTHER" id="PTHR12215:SF10">
    <property type="entry name" value="L-AMINOADIPATE-SEMIALDEHYDE DEHYDROGENASE-PHOSPHOPANTETHEINYL TRANSFERASE"/>
    <property type="match status" value="1"/>
</dbReference>
<proteinExistence type="inferred from homology"/>
<dbReference type="GO" id="GO:0016740">
    <property type="term" value="F:transferase activity"/>
    <property type="evidence" value="ECO:0007669"/>
    <property type="project" value="UniProtKB-KW"/>
</dbReference>
<reference evidence="8 9" key="1">
    <citation type="journal article" date="2020" name="Harmful Algae">
        <title>Molecular and morphological characterization of a novel dihydroanatoxin-a producing Microcoleus species (cyanobacteria) from the Russian River, California, USA.</title>
        <authorList>
            <person name="Conklin K.Y."/>
            <person name="Stancheva R."/>
            <person name="Otten T.G."/>
            <person name="Fadness R."/>
            <person name="Boyer G.L."/>
            <person name="Read B."/>
            <person name="Zhang X."/>
            <person name="Sheath R.G."/>
        </authorList>
    </citation>
    <scope>NUCLEOTIDE SEQUENCE [LARGE SCALE GENOMIC DNA]</scope>
    <source>
        <strain evidence="8 9">PTRS2</strain>
    </source>
</reference>
<evidence type="ECO:0000256" key="2">
    <source>
        <dbReference type="ARBA" id="ARBA00010990"/>
    </source>
</evidence>
<feature type="domain" description="4'-phosphopantetheinyl transferase" evidence="6">
    <location>
        <begin position="126"/>
        <end position="216"/>
    </location>
</feature>
<keyword evidence="9" id="KW-1185">Reference proteome</keyword>
<evidence type="ECO:0000259" key="6">
    <source>
        <dbReference type="Pfam" id="PF01648"/>
    </source>
</evidence>
<evidence type="ECO:0000256" key="1">
    <source>
        <dbReference type="ARBA" id="ARBA00001946"/>
    </source>
</evidence>
<dbReference type="RefSeq" id="WP_340519568.1">
    <property type="nucleotide sequence ID" value="NZ_JBBLXS010000009.1"/>
</dbReference>
<sequence>MGDADRIWESAATDLTISRTDIHIWRVNLDRPASQMQNLAQTLCDSELQRAERFRFDRDKNHFIVGRAALRAILSRYLKVAPNLVEFSYGPCGKPEIAANLDSTLSFNLSHSQGLALYALTRSRLIGVDIEKIRPVPNMESIAERFFSPQENTAFKTVSAEEKLAAFFNCWTRKEAYIKAIGDGLSFPLHRFSVSLTPGEPARLLDVEVDALPDSFAARTAPNLWYLKALIPAPNYLAAIAVERRGAELNCQHLLLD</sequence>
<dbReference type="SUPFAM" id="SSF56214">
    <property type="entry name" value="4'-phosphopantetheinyl transferase"/>
    <property type="match status" value="2"/>
</dbReference>
<dbReference type="InterPro" id="IPR004568">
    <property type="entry name" value="Ppantetheine-prot_Trfase_dom"/>
</dbReference>
<dbReference type="PANTHER" id="PTHR12215">
    <property type="entry name" value="PHOSPHOPANTETHEINE TRANSFERASE"/>
    <property type="match status" value="1"/>
</dbReference>
<dbReference type="EMBL" id="JBBLXS010000009">
    <property type="protein sequence ID" value="MEK0183499.1"/>
    <property type="molecule type" value="Genomic_DNA"/>
</dbReference>
<dbReference type="InterPro" id="IPR037143">
    <property type="entry name" value="4-PPantetheinyl_Trfase_dom_sf"/>
</dbReference>
<accession>A0ABU8YGM1</accession>
<protein>
    <submittedName>
        <fullName evidence="8">4'-phosphopantetheinyl transferase superfamily protein</fullName>
    </submittedName>
</protein>
<comment type="similarity">
    <text evidence="2">Belongs to the P-Pant transferase superfamily. Gsp/Sfp/HetI/AcpT family.</text>
</comment>
<evidence type="ECO:0000256" key="5">
    <source>
        <dbReference type="ARBA" id="ARBA00022842"/>
    </source>
</evidence>
<organism evidence="8 9">
    <name type="scientific">Microcoleus anatoxicus PTRS2</name>
    <dbReference type="NCBI Taxonomy" id="2705321"/>
    <lineage>
        <taxon>Bacteria</taxon>
        <taxon>Bacillati</taxon>
        <taxon>Cyanobacteriota</taxon>
        <taxon>Cyanophyceae</taxon>
        <taxon>Oscillatoriophycideae</taxon>
        <taxon>Oscillatoriales</taxon>
        <taxon>Microcoleaceae</taxon>
        <taxon>Microcoleus</taxon>
        <taxon>Microcoleus anatoxicus</taxon>
    </lineage>
</organism>
<evidence type="ECO:0000256" key="4">
    <source>
        <dbReference type="ARBA" id="ARBA00022723"/>
    </source>
</evidence>
<dbReference type="Pfam" id="PF22624">
    <property type="entry name" value="AASDHPPT_N"/>
    <property type="match status" value="1"/>
</dbReference>
<dbReference type="NCBIfam" id="TIGR00556">
    <property type="entry name" value="pantethn_trn"/>
    <property type="match status" value="1"/>
</dbReference>
<keyword evidence="4" id="KW-0479">Metal-binding</keyword>
<dbReference type="InterPro" id="IPR008278">
    <property type="entry name" value="4-PPantetheinyl_Trfase_dom"/>
</dbReference>
<feature type="domain" description="4'-phosphopantetheinyl transferase N-terminal" evidence="7">
    <location>
        <begin position="34"/>
        <end position="116"/>
    </location>
</feature>
<keyword evidence="5" id="KW-0460">Magnesium</keyword>
<evidence type="ECO:0000256" key="3">
    <source>
        <dbReference type="ARBA" id="ARBA00022679"/>
    </source>
</evidence>
<dbReference type="Proteomes" id="UP001384579">
    <property type="component" value="Unassembled WGS sequence"/>
</dbReference>
<evidence type="ECO:0000259" key="7">
    <source>
        <dbReference type="Pfam" id="PF22624"/>
    </source>
</evidence>
<name>A0ABU8YGM1_9CYAN</name>
<dbReference type="InterPro" id="IPR055066">
    <property type="entry name" value="AASDHPPT_N"/>
</dbReference>
<dbReference type="Gene3D" id="3.90.470.20">
    <property type="entry name" value="4'-phosphopantetheinyl transferase domain"/>
    <property type="match status" value="2"/>
</dbReference>
<gene>
    <name evidence="8" type="ORF">WMG39_01405</name>
</gene>
<evidence type="ECO:0000313" key="9">
    <source>
        <dbReference type="Proteomes" id="UP001384579"/>
    </source>
</evidence>
<keyword evidence="3 8" id="KW-0808">Transferase</keyword>